<evidence type="ECO:0000256" key="11">
    <source>
        <dbReference type="SAM" id="MobiDB-lite"/>
    </source>
</evidence>
<dbReference type="Proteomes" id="UP000254939">
    <property type="component" value="Unassembled WGS sequence"/>
</dbReference>
<dbReference type="RefSeq" id="WP_114712908.1">
    <property type="nucleotide sequence ID" value="NZ_KZ857259.1"/>
</dbReference>
<dbReference type="InterPro" id="IPR027417">
    <property type="entry name" value="P-loop_NTPase"/>
</dbReference>
<evidence type="ECO:0000256" key="1">
    <source>
        <dbReference type="ARBA" id="ARBA00005417"/>
    </source>
</evidence>
<keyword evidence="2" id="KW-0813">Transport</keyword>
<organism evidence="13 14">
    <name type="scientific">Rhizobium grahamii</name>
    <dbReference type="NCBI Taxonomy" id="1120045"/>
    <lineage>
        <taxon>Bacteria</taxon>
        <taxon>Pseudomonadati</taxon>
        <taxon>Pseudomonadota</taxon>
        <taxon>Alphaproteobacteria</taxon>
        <taxon>Hyphomicrobiales</taxon>
        <taxon>Rhizobiaceae</taxon>
        <taxon>Rhizobium/Agrobacterium group</taxon>
        <taxon>Rhizobium</taxon>
    </lineage>
</organism>
<dbReference type="PANTHER" id="PTHR42734:SF9">
    <property type="entry name" value="ZINC IMPORT ATP-BINDING PROTEIN ZNUC"/>
    <property type="match status" value="1"/>
</dbReference>
<evidence type="ECO:0000256" key="10">
    <source>
        <dbReference type="ARBA" id="ARBA00023136"/>
    </source>
</evidence>
<dbReference type="PROSITE" id="PS50893">
    <property type="entry name" value="ABC_TRANSPORTER_2"/>
    <property type="match status" value="1"/>
</dbReference>
<comment type="similarity">
    <text evidence="1">Belongs to the ABC transporter superfamily.</text>
</comment>
<dbReference type="SMART" id="SM00382">
    <property type="entry name" value="AAA"/>
    <property type="match status" value="1"/>
</dbReference>
<dbReference type="AlphaFoldDB" id="A0A370KR59"/>
<dbReference type="GO" id="GO:0016887">
    <property type="term" value="F:ATP hydrolysis activity"/>
    <property type="evidence" value="ECO:0007669"/>
    <property type="project" value="InterPro"/>
</dbReference>
<keyword evidence="6 13" id="KW-0067">ATP-binding</keyword>
<evidence type="ECO:0000256" key="4">
    <source>
        <dbReference type="ARBA" id="ARBA00022741"/>
    </source>
</evidence>
<dbReference type="SUPFAM" id="SSF52540">
    <property type="entry name" value="P-loop containing nucleoside triphosphate hydrolases"/>
    <property type="match status" value="1"/>
</dbReference>
<evidence type="ECO:0000256" key="7">
    <source>
        <dbReference type="ARBA" id="ARBA00022906"/>
    </source>
</evidence>
<dbReference type="PANTHER" id="PTHR42734">
    <property type="entry name" value="METAL TRANSPORT SYSTEM ATP-BINDING PROTEIN TM_0124-RELATED"/>
    <property type="match status" value="1"/>
</dbReference>
<evidence type="ECO:0000256" key="8">
    <source>
        <dbReference type="ARBA" id="ARBA00022967"/>
    </source>
</evidence>
<evidence type="ECO:0000259" key="12">
    <source>
        <dbReference type="PROSITE" id="PS50893"/>
    </source>
</evidence>
<keyword evidence="9" id="KW-0406">Ion transport</keyword>
<evidence type="ECO:0000256" key="3">
    <source>
        <dbReference type="ARBA" id="ARBA00022475"/>
    </source>
</evidence>
<dbReference type="PROSITE" id="PS00211">
    <property type="entry name" value="ABC_TRANSPORTER_1"/>
    <property type="match status" value="1"/>
</dbReference>
<dbReference type="InterPro" id="IPR050153">
    <property type="entry name" value="Metal_Ion_Import_ABC"/>
</dbReference>
<keyword evidence="10" id="KW-0472">Membrane</keyword>
<accession>A0A370KR59</accession>
<protein>
    <submittedName>
        <fullName evidence="13">Zinc ABC transporter ATP-binding protein</fullName>
    </submittedName>
</protein>
<keyword evidence="3" id="KW-1003">Cell membrane</keyword>
<feature type="region of interest" description="Disordered" evidence="11">
    <location>
        <begin position="245"/>
        <end position="319"/>
    </location>
</feature>
<name>A0A370KR59_9HYPH</name>
<keyword evidence="7" id="KW-0864">Zinc transport</keyword>
<dbReference type="InterPro" id="IPR003593">
    <property type="entry name" value="AAA+_ATPase"/>
</dbReference>
<evidence type="ECO:0000313" key="14">
    <source>
        <dbReference type="Proteomes" id="UP000254939"/>
    </source>
</evidence>
<dbReference type="InterPro" id="IPR003439">
    <property type="entry name" value="ABC_transporter-like_ATP-bd"/>
</dbReference>
<dbReference type="Pfam" id="PF00005">
    <property type="entry name" value="ABC_tran"/>
    <property type="match status" value="1"/>
</dbReference>
<dbReference type="GO" id="GO:0005524">
    <property type="term" value="F:ATP binding"/>
    <property type="evidence" value="ECO:0007669"/>
    <property type="project" value="UniProtKB-KW"/>
</dbReference>
<keyword evidence="8" id="KW-1278">Translocase</keyword>
<evidence type="ECO:0000256" key="6">
    <source>
        <dbReference type="ARBA" id="ARBA00022840"/>
    </source>
</evidence>
<dbReference type="Gene3D" id="3.40.50.300">
    <property type="entry name" value="P-loop containing nucleotide triphosphate hydrolases"/>
    <property type="match status" value="1"/>
</dbReference>
<dbReference type="EMBL" id="NAAC01000011">
    <property type="protein sequence ID" value="RDJ12266.1"/>
    <property type="molecule type" value="Genomic_DNA"/>
</dbReference>
<proteinExistence type="inferred from homology"/>
<dbReference type="InterPro" id="IPR017871">
    <property type="entry name" value="ABC_transporter-like_CS"/>
</dbReference>
<dbReference type="GO" id="GO:0006829">
    <property type="term" value="P:zinc ion transport"/>
    <property type="evidence" value="ECO:0007669"/>
    <property type="project" value="UniProtKB-KW"/>
</dbReference>
<evidence type="ECO:0000256" key="2">
    <source>
        <dbReference type="ARBA" id="ARBA00022448"/>
    </source>
</evidence>
<evidence type="ECO:0000256" key="5">
    <source>
        <dbReference type="ARBA" id="ARBA00022833"/>
    </source>
</evidence>
<evidence type="ECO:0000256" key="9">
    <source>
        <dbReference type="ARBA" id="ARBA00023065"/>
    </source>
</evidence>
<dbReference type="GO" id="GO:0010043">
    <property type="term" value="P:response to zinc ion"/>
    <property type="evidence" value="ECO:0007669"/>
    <property type="project" value="TreeGrafter"/>
</dbReference>
<feature type="compositionally biased region" description="Basic and acidic residues" evidence="11">
    <location>
        <begin position="245"/>
        <end position="275"/>
    </location>
</feature>
<keyword evidence="5" id="KW-0862">Zinc</keyword>
<feature type="domain" description="ABC transporter" evidence="12">
    <location>
        <begin position="13"/>
        <end position="228"/>
    </location>
</feature>
<sequence>MFSPANSEAKPLVSLSNVGVRRNGRWLVRGVDFSVSRGEIVTLIGPNGSGKSTTVKTAIGVLKPDEGRVERAAGLKVGYVPQKLAIDWTLPLTVRRLMTLTGPLSDADIAAALEAVGLSHMLGAEVQHLSGGEFQRALMARAIARKPDLLVLDEPVQGVDFSGEIAIYDLIQSIRNTTGCGILLISHDLHVVMAATDTVICLNGHVCCRGTPQAVTQSAEYVRLFGSRAAQALAVYSHHHDHTHLPDGRVLHSDGSVTDHCHPDDGHHHGQDGHDHAHHNHSGHDHAGHDHNHSHAGGDHHHADDHPHDHKHPEGERHV</sequence>
<comment type="caution">
    <text evidence="13">The sequence shown here is derived from an EMBL/GenBank/DDBJ whole genome shotgun (WGS) entry which is preliminary data.</text>
</comment>
<evidence type="ECO:0000313" key="13">
    <source>
        <dbReference type="EMBL" id="RDJ12266.1"/>
    </source>
</evidence>
<feature type="compositionally biased region" description="Basic and acidic residues" evidence="11">
    <location>
        <begin position="282"/>
        <end position="319"/>
    </location>
</feature>
<keyword evidence="4" id="KW-0547">Nucleotide-binding</keyword>
<dbReference type="OrthoDB" id="9780942at2"/>
<gene>
    <name evidence="13" type="ORF">B5K06_11000</name>
</gene>
<reference evidence="13 14" key="1">
    <citation type="submission" date="2017-03" db="EMBL/GenBank/DDBJ databases">
        <title>Genome analysis of Rhizobial strains effectives or ineffectives for nitrogen fixation isolated from bean seeds.</title>
        <authorList>
            <person name="Peralta H."/>
            <person name="Aguilar-Vera A."/>
            <person name="Mora Y."/>
            <person name="Vargas-Lagunas C."/>
            <person name="Girard L."/>
            <person name="Mora J."/>
        </authorList>
    </citation>
    <scope>NUCLEOTIDE SEQUENCE [LARGE SCALE GENOMIC DNA]</scope>
    <source>
        <strain evidence="13 14">CCGM3</strain>
    </source>
</reference>